<dbReference type="InterPro" id="IPR050697">
    <property type="entry name" value="Adenylyl/Guanylyl_Cyclase_3/4"/>
</dbReference>
<dbReference type="InterPro" id="IPR007890">
    <property type="entry name" value="CHASE2"/>
</dbReference>
<dbReference type="RefSeq" id="WP_160775597.1">
    <property type="nucleotide sequence ID" value="NZ_WUMV01000003.1"/>
</dbReference>
<dbReference type="InterPro" id="IPR029787">
    <property type="entry name" value="Nucleotide_cyclase"/>
</dbReference>
<evidence type="ECO:0000313" key="3">
    <source>
        <dbReference type="EMBL" id="MXN65415.1"/>
    </source>
</evidence>
<dbReference type="Pfam" id="PF00211">
    <property type="entry name" value="Guanylate_cyc"/>
    <property type="match status" value="1"/>
</dbReference>
<proteinExistence type="predicted"/>
<dbReference type="PROSITE" id="PS50125">
    <property type="entry name" value="GUANYLATE_CYCLASE_2"/>
    <property type="match status" value="1"/>
</dbReference>
<comment type="caution">
    <text evidence="3">The sequence shown here is derived from an EMBL/GenBank/DDBJ whole genome shotgun (WGS) entry which is preliminary data.</text>
</comment>
<gene>
    <name evidence="3" type="ORF">GR183_10930</name>
</gene>
<dbReference type="AlphaFoldDB" id="A0A7X3S852"/>
<dbReference type="SUPFAM" id="SSF55073">
    <property type="entry name" value="Nucleotide cyclase"/>
    <property type="match status" value="1"/>
</dbReference>
<dbReference type="Gene3D" id="3.30.70.1230">
    <property type="entry name" value="Nucleotide cyclase"/>
    <property type="match status" value="1"/>
</dbReference>
<dbReference type="EMBL" id="WUMV01000003">
    <property type="protein sequence ID" value="MXN65415.1"/>
    <property type="molecule type" value="Genomic_DNA"/>
</dbReference>
<dbReference type="SMART" id="SM01080">
    <property type="entry name" value="CHASE2"/>
    <property type="match status" value="1"/>
</dbReference>
<feature type="transmembrane region" description="Helical" evidence="1">
    <location>
        <begin position="422"/>
        <end position="441"/>
    </location>
</feature>
<accession>A0A7X3S852</accession>
<dbReference type="PANTHER" id="PTHR43081:SF1">
    <property type="entry name" value="ADENYLATE CYCLASE, TERMINAL-DIFFERENTIATION SPECIFIC"/>
    <property type="match status" value="1"/>
</dbReference>
<protein>
    <submittedName>
        <fullName evidence="3">CHASE2 domain-containing protein</fullName>
    </submittedName>
</protein>
<dbReference type="SMART" id="SM00044">
    <property type="entry name" value="CYCc"/>
    <property type="match status" value="1"/>
</dbReference>
<feature type="domain" description="Guanylate cyclase" evidence="2">
    <location>
        <begin position="482"/>
        <end position="620"/>
    </location>
</feature>
<dbReference type="GO" id="GO:0035556">
    <property type="term" value="P:intracellular signal transduction"/>
    <property type="evidence" value="ECO:0007669"/>
    <property type="project" value="InterPro"/>
</dbReference>
<dbReference type="Proteomes" id="UP000433101">
    <property type="component" value="Unassembled WGS sequence"/>
</dbReference>
<reference evidence="3 4" key="1">
    <citation type="submission" date="2019-12" db="EMBL/GenBank/DDBJ databases">
        <authorList>
            <person name="Li M."/>
        </authorList>
    </citation>
    <scope>NUCLEOTIDE SEQUENCE [LARGE SCALE GENOMIC DNA]</scope>
    <source>
        <strain evidence="3 4">GBMRC 2046</strain>
    </source>
</reference>
<dbReference type="GO" id="GO:0006171">
    <property type="term" value="P:cAMP biosynthetic process"/>
    <property type="evidence" value="ECO:0007669"/>
    <property type="project" value="TreeGrafter"/>
</dbReference>
<name>A0A7X3S852_9HYPH</name>
<keyword evidence="1" id="KW-1133">Transmembrane helix</keyword>
<dbReference type="PANTHER" id="PTHR43081">
    <property type="entry name" value="ADENYLATE CYCLASE, TERMINAL-DIFFERENTIATION SPECIFIC-RELATED"/>
    <property type="match status" value="1"/>
</dbReference>
<feature type="transmembrane region" description="Helical" evidence="1">
    <location>
        <begin position="391"/>
        <end position="410"/>
    </location>
</feature>
<dbReference type="CDD" id="cd07302">
    <property type="entry name" value="CHD"/>
    <property type="match status" value="1"/>
</dbReference>
<dbReference type="InterPro" id="IPR001054">
    <property type="entry name" value="A/G_cyclase"/>
</dbReference>
<organism evidence="3 4">
    <name type="scientific">Stappia sediminis</name>
    <dbReference type="NCBI Taxonomy" id="2692190"/>
    <lineage>
        <taxon>Bacteria</taxon>
        <taxon>Pseudomonadati</taxon>
        <taxon>Pseudomonadota</taxon>
        <taxon>Alphaproteobacteria</taxon>
        <taxon>Hyphomicrobiales</taxon>
        <taxon>Stappiaceae</taxon>
        <taxon>Stappia</taxon>
    </lineage>
</organism>
<evidence type="ECO:0000259" key="2">
    <source>
        <dbReference type="PROSITE" id="PS50125"/>
    </source>
</evidence>
<keyword evidence="1" id="KW-0472">Membrane</keyword>
<evidence type="ECO:0000256" key="1">
    <source>
        <dbReference type="SAM" id="Phobius"/>
    </source>
</evidence>
<feature type="transmembrane region" description="Helical" evidence="1">
    <location>
        <begin position="364"/>
        <end position="384"/>
    </location>
</feature>
<sequence length="736" mass="78894">MGLFRRKELLVPVVAGMVLATVTGLRGFDPFFLSSVRELTFDAFQRIWPRAYESAPVVIVDIDESSLGEYGQWPWPRDLLAKLTQRLSELGAASIAYDIIFAEPDRNSPRRILRNLGLEENSNTAELEAIAGKLPDTDSLFASAIENRSVVVGFATLPSPGNKRPAAKAGFAYGGHDPAKLVPTFLDSLTSLPLLEDAAAGVGSVSLSLHDTAGVVRRLPLVFSDGEKLYPGLSVEALRVAQGASGILIRTTASSGEIDSGAPAITAIKVGAFEIPTTATGEIWLHFDRDRSERYISAADILEPEKEAKAAAAVEGRIALIGTSSVGLSDIRVTPLGELVPGVSVHAQALEQITTGRFLTRPDWAYGLELIVTFMLGLFIISALPWLGAGWTAAFGGISAAIILGGAAYLFKEQSLLIDPVYPALANLLVYATATALLYLLTEREKKFVRTAFGQYLSPELVRRLETAPEHLKLGGQMREMTILFMDVRGFTPISEQLSPTDLVGFLNTLFSPLSEAIQAEGGTIDKYIGDSIMAFWNAPLAIEDHAAHACRAALALAETVNRLNEEDAFGFKTRGLPSQDVRIGVGINSGPACVGNMGSTRRFNYSVIGDVVNIAARIESSCKAIGATCLVSEDTMQAAPEFAYLEAGSIPLKGKSHPVKLHALIGPPDYAESDAFKELCEVHGRLISAIDAESADAARMCLAECRRLARDNLSDFYASLEARIAALPRMRTAGG</sequence>
<dbReference type="GO" id="GO:0004016">
    <property type="term" value="F:adenylate cyclase activity"/>
    <property type="evidence" value="ECO:0007669"/>
    <property type="project" value="UniProtKB-ARBA"/>
</dbReference>
<keyword evidence="4" id="KW-1185">Reference proteome</keyword>
<dbReference type="Pfam" id="PF05226">
    <property type="entry name" value="CHASE2"/>
    <property type="match status" value="1"/>
</dbReference>
<evidence type="ECO:0000313" key="4">
    <source>
        <dbReference type="Proteomes" id="UP000433101"/>
    </source>
</evidence>
<keyword evidence="1" id="KW-0812">Transmembrane</keyword>